<keyword evidence="3" id="KW-1185">Reference proteome</keyword>
<organism evidence="2 3">
    <name type="scientific">Cyclospora cayetanensis</name>
    <dbReference type="NCBI Taxonomy" id="88456"/>
    <lineage>
        <taxon>Eukaryota</taxon>
        <taxon>Sar</taxon>
        <taxon>Alveolata</taxon>
        <taxon>Apicomplexa</taxon>
        <taxon>Conoidasida</taxon>
        <taxon>Coccidia</taxon>
        <taxon>Eucoccidiorida</taxon>
        <taxon>Eimeriorina</taxon>
        <taxon>Eimeriidae</taxon>
        <taxon>Cyclospora</taxon>
    </lineage>
</organism>
<sequence length="458" mass="49907">MAVLTVFFQRQQGKRSEASAALRRAGIPFQQQKQLLTGSQSISDTTAAAENDCGATFQPRLAAALQLPSSRVSVLRLFTSRRFWEYERLATAAATSVKIWVVHAHLPHEVAAATKNAKRQGVSPLPAASAVSSVSTPLASSQSASQLSKTRGRKSTAKAAAVDGVSSSETLAGAPTAKSAAAAAKKKSKDVPAGAAKNFSCLCPFLRLSHLPPPDRLLLGHEIEQQQLDCDAALEATVYMERWKLVKTLKTPQSSLPQVFDFAWSSDKRFIVAGGARGRGAACAAWLPPSEYCRFVRDARVLRQTSSKKLYMWRCEPPAAGETSWIVEEAMHHEVPQTLQSCAFLRFAFLTAYWQFLTHKGMTRLWVGGFFRGKKGGVVMMVVQKDSLRCAFAVDEKGFKEPKAPLLFYGHQAPVKCVSFGDGMFISSKKGKRTERHVMYCQGAAAGYGWLSLAVEVL</sequence>
<accession>A0A1D3CVX2</accession>
<comment type="caution">
    <text evidence="2">The sequence shown here is derived from an EMBL/GenBank/DDBJ whole genome shotgun (WGS) entry which is preliminary data.</text>
</comment>
<proteinExistence type="predicted"/>
<dbReference type="VEuPathDB" id="ToxoDB:cyc_05453"/>
<evidence type="ECO:0000313" key="3">
    <source>
        <dbReference type="Proteomes" id="UP000095192"/>
    </source>
</evidence>
<evidence type="ECO:0000313" key="2">
    <source>
        <dbReference type="EMBL" id="OEH75331.1"/>
    </source>
</evidence>
<evidence type="ECO:0000256" key="1">
    <source>
        <dbReference type="SAM" id="MobiDB-lite"/>
    </source>
</evidence>
<name>A0A1D3CVX2_9EIME</name>
<dbReference type="Proteomes" id="UP000095192">
    <property type="component" value="Unassembled WGS sequence"/>
</dbReference>
<feature type="region of interest" description="Disordered" evidence="1">
    <location>
        <begin position="141"/>
        <end position="161"/>
    </location>
</feature>
<dbReference type="VEuPathDB" id="ToxoDB:LOC34621803"/>
<dbReference type="EMBL" id="JROU02001758">
    <property type="protein sequence ID" value="OEH75331.1"/>
    <property type="molecule type" value="Genomic_DNA"/>
</dbReference>
<reference evidence="2 3" key="1">
    <citation type="journal article" date="2016" name="BMC Genomics">
        <title>Comparative genomics reveals Cyclospora cayetanensis possesses coccidia-like metabolism and invasion components but unique surface antigens.</title>
        <authorList>
            <person name="Liu S."/>
            <person name="Wang L."/>
            <person name="Zheng H."/>
            <person name="Xu Z."/>
            <person name="Roellig D.M."/>
            <person name="Li N."/>
            <person name="Frace M.A."/>
            <person name="Tang K."/>
            <person name="Arrowood M.J."/>
            <person name="Moss D.M."/>
            <person name="Zhang L."/>
            <person name="Feng Y."/>
            <person name="Xiao L."/>
        </authorList>
    </citation>
    <scope>NUCLEOTIDE SEQUENCE [LARGE SCALE GENOMIC DNA]</scope>
    <source>
        <strain evidence="2 3">CHN_HEN01</strain>
    </source>
</reference>
<protein>
    <submittedName>
        <fullName evidence="2">Wd domain-containing protein</fullName>
    </submittedName>
</protein>
<dbReference type="InParanoid" id="A0A1D3CVX2"/>
<dbReference type="AlphaFoldDB" id="A0A1D3CVX2"/>
<gene>
    <name evidence="2" type="ORF">cyc_05453</name>
</gene>